<gene>
    <name evidence="3" type="ORF">G5C60_40660</name>
</gene>
<sequence length="485" mass="53865">MGLLRKLNKRMGSAVGYEVRRVGRSDAPAGARTTGTAHAADDAAGRARSPQVAFRPPEDPKADRLVRRPVFVVCPVRSGSTLLRLLLGAHSRLYAPHELHVRRLEVRCSARLAERSMGVLGLERGDLEHLLWDRVLHRELVKSGKDFIVEKTPSNAFAYQRLAACWPEARFLFLLRHPASIARSWYEADPEKRTPEEAALDALRYMRATERARRALPGHTVRYEELTADPESALKGICAFLGVDFEPEMLEYGTRAGDELRDLQKGLGDWKEKIRSGRVQRGRELPTGDEIPEPLREISAAWGYLDGRAAEAGAPAEAGASAAHAEIDKVWTRDGRIRITGALHGESAPPDVRWRLLLVPRGDKKRRLIYPATLDGTRFDASFPVSDLARDDVSEPSKPSQWDIHLVTDTDDGEVRLRAGRHLDDLKDKKRTLVFPAQRALLDGGHAVLVKPYYTVKDNLSVECAADEARTPAEAGMTAKARSTS</sequence>
<comment type="caution">
    <text evidence="3">The sequence shown here is derived from an EMBL/GenBank/DDBJ whole genome shotgun (WGS) entry which is preliminary data.</text>
</comment>
<proteinExistence type="predicted"/>
<protein>
    <submittedName>
        <fullName evidence="3">Sulfotransferase</fullName>
    </submittedName>
</protein>
<evidence type="ECO:0000256" key="2">
    <source>
        <dbReference type="SAM" id="MobiDB-lite"/>
    </source>
</evidence>
<keyword evidence="1 3" id="KW-0808">Transferase</keyword>
<feature type="region of interest" description="Disordered" evidence="2">
    <location>
        <begin position="22"/>
        <end position="60"/>
    </location>
</feature>
<evidence type="ECO:0000313" key="3">
    <source>
        <dbReference type="EMBL" id="NGO13742.1"/>
    </source>
</evidence>
<dbReference type="GO" id="GO:0008476">
    <property type="term" value="F:protein-tyrosine sulfotransferase activity"/>
    <property type="evidence" value="ECO:0007669"/>
    <property type="project" value="InterPro"/>
</dbReference>
<keyword evidence="4" id="KW-1185">Reference proteome</keyword>
<dbReference type="PANTHER" id="PTHR12788:SF10">
    <property type="entry name" value="PROTEIN-TYROSINE SULFOTRANSFERASE"/>
    <property type="match status" value="1"/>
</dbReference>
<organism evidence="3 4">
    <name type="scientific">Streptomyces scabichelini</name>
    <dbReference type="NCBI Taxonomy" id="2711217"/>
    <lineage>
        <taxon>Bacteria</taxon>
        <taxon>Bacillati</taxon>
        <taxon>Actinomycetota</taxon>
        <taxon>Actinomycetes</taxon>
        <taxon>Kitasatosporales</taxon>
        <taxon>Streptomycetaceae</taxon>
        <taxon>Streptomyces</taxon>
    </lineage>
</organism>
<dbReference type="SUPFAM" id="SSF52540">
    <property type="entry name" value="P-loop containing nucleoside triphosphate hydrolases"/>
    <property type="match status" value="1"/>
</dbReference>
<dbReference type="InterPro" id="IPR027417">
    <property type="entry name" value="P-loop_NTPase"/>
</dbReference>
<dbReference type="Pfam" id="PF13469">
    <property type="entry name" value="Sulfotransfer_3"/>
    <property type="match status" value="1"/>
</dbReference>
<dbReference type="EMBL" id="JAAKZY010000208">
    <property type="protein sequence ID" value="NGO13742.1"/>
    <property type="molecule type" value="Genomic_DNA"/>
</dbReference>
<evidence type="ECO:0000256" key="1">
    <source>
        <dbReference type="ARBA" id="ARBA00022679"/>
    </source>
</evidence>
<dbReference type="PANTHER" id="PTHR12788">
    <property type="entry name" value="PROTEIN-TYROSINE SULFOTRANSFERASE 2"/>
    <property type="match status" value="1"/>
</dbReference>
<feature type="compositionally biased region" description="Low complexity" evidence="2">
    <location>
        <begin position="26"/>
        <end position="38"/>
    </location>
</feature>
<dbReference type="Gene3D" id="3.40.50.300">
    <property type="entry name" value="P-loop containing nucleotide triphosphate hydrolases"/>
    <property type="match status" value="1"/>
</dbReference>
<dbReference type="AlphaFoldDB" id="A0A6G4VHW2"/>
<accession>A0A6G4VHW2</accession>
<dbReference type="Proteomes" id="UP000472335">
    <property type="component" value="Unassembled WGS sequence"/>
</dbReference>
<dbReference type="RefSeq" id="WP_165267449.1">
    <property type="nucleotide sequence ID" value="NZ_JAAKZY010000208.1"/>
</dbReference>
<reference evidence="3 4" key="1">
    <citation type="submission" date="2020-02" db="EMBL/GenBank/DDBJ databases">
        <title>Whole-genome analyses of novel actinobacteria.</title>
        <authorList>
            <person name="Sahin N."/>
            <person name="Gencbay T."/>
        </authorList>
    </citation>
    <scope>NUCLEOTIDE SEQUENCE [LARGE SCALE GENOMIC DNA]</scope>
    <source>
        <strain evidence="3 4">HC44</strain>
    </source>
</reference>
<dbReference type="InterPro" id="IPR026634">
    <property type="entry name" value="TPST-like"/>
</dbReference>
<name>A0A6G4VHW2_9ACTN</name>
<evidence type="ECO:0000313" key="4">
    <source>
        <dbReference type="Proteomes" id="UP000472335"/>
    </source>
</evidence>